<dbReference type="FunFam" id="1.20.140.150:FF:000001">
    <property type="entry name" value="Claudin"/>
    <property type="match status" value="1"/>
</dbReference>
<dbReference type="AlphaFoldDB" id="A0A8C6LKB6"/>
<sequence>MDPVVEALAGFMGFLSWIMVGFALPHRYWKESTMDGNIITISTVYENLWMSCATESTGVHTCRDFPSLIALSGYIQATRGLMIASIVLGTFGIVGTLIGMQCSKIGGENYVLKGRIAAIGGVFFILQGLCTMIAVSWYAANITQQFFDQFYAGIKYEIGQGLYIGWSSAVLALCGGSCLLCACISNSPGEKTSVFGFRNDELKTSSLKKFPFFLRHKQRHLHIGASQLIAA</sequence>
<dbReference type="Gene3D" id="1.20.140.150">
    <property type="match status" value="1"/>
</dbReference>
<dbReference type="PANTHER" id="PTHR12002">
    <property type="entry name" value="CLAUDIN"/>
    <property type="match status" value="1"/>
</dbReference>
<reference evidence="9" key="1">
    <citation type="submission" date="2014-08" db="EMBL/GenBank/DDBJ databases">
        <authorList>
            <person name="Senf B."/>
            <person name="Petzold A."/>
            <person name="Downie B.R."/>
            <person name="Koch P."/>
            <person name="Platzer M."/>
        </authorList>
    </citation>
    <scope>NUCLEOTIDE SEQUENCE [LARGE SCALE GENOMIC DNA]</scope>
    <source>
        <strain evidence="9">GRZ</strain>
    </source>
</reference>
<keyword evidence="3 8" id="KW-1003">Cell membrane</keyword>
<name>A0A8C6LKB6_NOTFU</name>
<feature type="transmembrane region" description="Helical" evidence="8">
    <location>
        <begin position="116"/>
        <end position="140"/>
    </location>
</feature>
<dbReference type="GO" id="GO:0005198">
    <property type="term" value="F:structural molecule activity"/>
    <property type="evidence" value="ECO:0007669"/>
    <property type="project" value="InterPro"/>
</dbReference>
<comment type="similarity">
    <text evidence="1 8">Belongs to the claudin family.</text>
</comment>
<dbReference type="PROSITE" id="PS01346">
    <property type="entry name" value="CLAUDIN"/>
    <property type="match status" value="1"/>
</dbReference>
<protein>
    <recommendedName>
        <fullName evidence="8">Claudin</fullName>
    </recommendedName>
</protein>
<comment type="function">
    <text evidence="8">Claudins function as major constituents of the tight junction complexes that regulate the permeability of epithelia.</text>
</comment>
<evidence type="ECO:0000256" key="3">
    <source>
        <dbReference type="ARBA" id="ARBA00022475"/>
    </source>
</evidence>
<dbReference type="InterPro" id="IPR006187">
    <property type="entry name" value="Claudin"/>
</dbReference>
<gene>
    <name evidence="9" type="primary">LOC107386485</name>
</gene>
<evidence type="ECO:0000313" key="9">
    <source>
        <dbReference type="Ensembl" id="ENSNFUP00015020249.1"/>
    </source>
</evidence>
<feature type="transmembrane region" description="Helical" evidence="8">
    <location>
        <begin position="160"/>
        <end position="184"/>
    </location>
</feature>
<dbReference type="Pfam" id="PF00822">
    <property type="entry name" value="PMP22_Claudin"/>
    <property type="match status" value="1"/>
</dbReference>
<feature type="transmembrane region" description="Helical" evidence="8">
    <location>
        <begin position="7"/>
        <end position="24"/>
    </location>
</feature>
<dbReference type="GeneTree" id="ENSGT00940000165100"/>
<evidence type="ECO:0000256" key="6">
    <source>
        <dbReference type="ARBA" id="ARBA00022989"/>
    </source>
</evidence>
<keyword evidence="10" id="KW-1185">Reference proteome</keyword>
<keyword evidence="7 8" id="KW-0472">Membrane</keyword>
<evidence type="ECO:0000256" key="2">
    <source>
        <dbReference type="ARBA" id="ARBA00022427"/>
    </source>
</evidence>
<dbReference type="Proteomes" id="UP000694548">
    <property type="component" value="Chromosome sgr11"/>
</dbReference>
<evidence type="ECO:0000256" key="1">
    <source>
        <dbReference type="ARBA" id="ARBA00008295"/>
    </source>
</evidence>
<feature type="transmembrane region" description="Helical" evidence="8">
    <location>
        <begin position="81"/>
        <end position="100"/>
    </location>
</feature>
<evidence type="ECO:0000256" key="7">
    <source>
        <dbReference type="ARBA" id="ARBA00023136"/>
    </source>
</evidence>
<proteinExistence type="inferred from homology"/>
<keyword evidence="4 8" id="KW-0812">Transmembrane</keyword>
<keyword evidence="6 8" id="KW-1133">Transmembrane helix</keyword>
<evidence type="ECO:0000256" key="5">
    <source>
        <dbReference type="ARBA" id="ARBA00022949"/>
    </source>
</evidence>
<dbReference type="InterPro" id="IPR017974">
    <property type="entry name" value="Claudin_CS"/>
</dbReference>
<reference evidence="9" key="3">
    <citation type="submission" date="2025-09" db="UniProtKB">
        <authorList>
            <consortium name="Ensembl"/>
        </authorList>
    </citation>
    <scope>IDENTIFICATION</scope>
</reference>
<keyword evidence="2 8" id="KW-0796">Tight junction</keyword>
<dbReference type="PRINTS" id="PR01077">
    <property type="entry name" value="CLAUDIN"/>
</dbReference>
<evidence type="ECO:0000313" key="10">
    <source>
        <dbReference type="Proteomes" id="UP000694548"/>
    </source>
</evidence>
<reference evidence="9" key="2">
    <citation type="submission" date="2025-08" db="UniProtKB">
        <authorList>
            <consortium name="Ensembl"/>
        </authorList>
    </citation>
    <scope>IDENTIFICATION</scope>
</reference>
<comment type="subcellular location">
    <subcellularLocation>
        <location evidence="8">Cell junction</location>
        <location evidence="8">Tight junction</location>
    </subcellularLocation>
    <subcellularLocation>
        <location evidence="8">Cell membrane</location>
        <topology evidence="8">Multi-pass membrane protein</topology>
    </subcellularLocation>
</comment>
<dbReference type="Ensembl" id="ENSNFUT00015021189.1">
    <property type="protein sequence ID" value="ENSNFUP00015020249.1"/>
    <property type="gene ID" value="ENSNFUG00015009741.1"/>
</dbReference>
<dbReference type="InterPro" id="IPR004031">
    <property type="entry name" value="PMP22/EMP/MP20/Claudin"/>
</dbReference>
<dbReference type="GO" id="GO:0005923">
    <property type="term" value="C:bicellular tight junction"/>
    <property type="evidence" value="ECO:0007669"/>
    <property type="project" value="UniProtKB-SubCell"/>
</dbReference>
<evidence type="ECO:0000256" key="4">
    <source>
        <dbReference type="ARBA" id="ARBA00022692"/>
    </source>
</evidence>
<evidence type="ECO:0000256" key="8">
    <source>
        <dbReference type="RuleBase" id="RU060637"/>
    </source>
</evidence>
<dbReference type="GO" id="GO:0005886">
    <property type="term" value="C:plasma membrane"/>
    <property type="evidence" value="ECO:0007669"/>
    <property type="project" value="UniProtKB-SubCell"/>
</dbReference>
<organism evidence="9 10">
    <name type="scientific">Nothobranchius furzeri</name>
    <name type="common">Turquoise killifish</name>
    <dbReference type="NCBI Taxonomy" id="105023"/>
    <lineage>
        <taxon>Eukaryota</taxon>
        <taxon>Metazoa</taxon>
        <taxon>Chordata</taxon>
        <taxon>Craniata</taxon>
        <taxon>Vertebrata</taxon>
        <taxon>Euteleostomi</taxon>
        <taxon>Actinopterygii</taxon>
        <taxon>Neopterygii</taxon>
        <taxon>Teleostei</taxon>
        <taxon>Neoteleostei</taxon>
        <taxon>Acanthomorphata</taxon>
        <taxon>Ovalentaria</taxon>
        <taxon>Atherinomorphae</taxon>
        <taxon>Cyprinodontiformes</taxon>
        <taxon>Nothobranchiidae</taxon>
        <taxon>Nothobranchius</taxon>
    </lineage>
</organism>
<keyword evidence="5 8" id="KW-0965">Cell junction</keyword>
<accession>A0A8C6LKB6</accession>